<keyword evidence="2 5" id="KW-0812">Transmembrane</keyword>
<dbReference type="GO" id="GO:0005783">
    <property type="term" value="C:endoplasmic reticulum"/>
    <property type="evidence" value="ECO:0000318"/>
    <property type="project" value="GO_Central"/>
</dbReference>
<reference evidence="9" key="1">
    <citation type="journal article" date="2016" name="Nat. Biotechnol.">
        <title>Sequencing wild and cultivated cassava and related species reveals extensive interspecific hybridization and genetic diversity.</title>
        <authorList>
            <person name="Bredeson J.V."/>
            <person name="Lyons J.B."/>
            <person name="Prochnik S.E."/>
            <person name="Wu G.A."/>
            <person name="Ha C.M."/>
            <person name="Edsinger-Gonzales E."/>
            <person name="Grimwood J."/>
            <person name="Schmutz J."/>
            <person name="Rabbi I.Y."/>
            <person name="Egesi C."/>
            <person name="Nauluvula P."/>
            <person name="Lebot V."/>
            <person name="Ndunguru J."/>
            <person name="Mkamilo G."/>
            <person name="Bart R.S."/>
            <person name="Setter T.L."/>
            <person name="Gleadow R.M."/>
            <person name="Kulakow P."/>
            <person name="Ferguson M.E."/>
            <person name="Rounsley S."/>
            <person name="Rokhsar D.S."/>
        </authorList>
    </citation>
    <scope>NUCLEOTIDE SEQUENCE [LARGE SCALE GENOMIC DNA]</scope>
    <source>
        <strain evidence="9">cv. AM560-2</strain>
    </source>
</reference>
<dbReference type="PIRSF" id="PIRSF005225">
    <property type="entry name" value="LAG1_LAC1"/>
    <property type="match status" value="1"/>
</dbReference>
<organism evidence="8 9">
    <name type="scientific">Manihot esculenta</name>
    <name type="common">Cassava</name>
    <name type="synonym">Jatropha manihot</name>
    <dbReference type="NCBI Taxonomy" id="3983"/>
    <lineage>
        <taxon>Eukaryota</taxon>
        <taxon>Viridiplantae</taxon>
        <taxon>Streptophyta</taxon>
        <taxon>Embryophyta</taxon>
        <taxon>Tracheophyta</taxon>
        <taxon>Spermatophyta</taxon>
        <taxon>Magnoliopsida</taxon>
        <taxon>eudicotyledons</taxon>
        <taxon>Gunneridae</taxon>
        <taxon>Pentapetalae</taxon>
        <taxon>rosids</taxon>
        <taxon>fabids</taxon>
        <taxon>Malpighiales</taxon>
        <taxon>Euphorbiaceae</taxon>
        <taxon>Crotonoideae</taxon>
        <taxon>Manihoteae</taxon>
        <taxon>Manihot</taxon>
    </lineage>
</organism>
<keyword evidence="3 6" id="KW-1133">Transmembrane helix</keyword>
<dbReference type="STRING" id="3983.A0A2C9VVC2"/>
<feature type="transmembrane region" description="Helical" evidence="6">
    <location>
        <begin position="209"/>
        <end position="231"/>
    </location>
</feature>
<dbReference type="GO" id="GO:0046513">
    <property type="term" value="P:ceramide biosynthetic process"/>
    <property type="evidence" value="ECO:0000318"/>
    <property type="project" value="GO_Central"/>
</dbReference>
<feature type="domain" description="TLC" evidence="7">
    <location>
        <begin position="73"/>
        <end position="287"/>
    </location>
</feature>
<evidence type="ECO:0000256" key="3">
    <source>
        <dbReference type="ARBA" id="ARBA00022989"/>
    </source>
</evidence>
<evidence type="ECO:0000313" key="8">
    <source>
        <dbReference type="EMBL" id="OAY50194.1"/>
    </source>
</evidence>
<evidence type="ECO:0000256" key="4">
    <source>
        <dbReference type="ARBA" id="ARBA00023136"/>
    </source>
</evidence>
<evidence type="ECO:0000313" key="9">
    <source>
        <dbReference type="Proteomes" id="UP000091857"/>
    </source>
</evidence>
<feature type="transmembrane region" description="Helical" evidence="6">
    <location>
        <begin position="154"/>
        <end position="173"/>
    </location>
</feature>
<dbReference type="Gramene" id="Manes.05G115800.1.v8.1">
    <property type="protein sequence ID" value="Manes.05G115800.1.v8.1.CDS"/>
    <property type="gene ID" value="Manes.05G115800.v8.1"/>
</dbReference>
<name>A0A2C9VVC2_MANES</name>
<feature type="transmembrane region" description="Helical" evidence="6">
    <location>
        <begin position="129"/>
        <end position="147"/>
    </location>
</feature>
<evidence type="ECO:0000256" key="1">
    <source>
        <dbReference type="ARBA" id="ARBA00004477"/>
    </source>
</evidence>
<dbReference type="SMART" id="SM00724">
    <property type="entry name" value="TLC"/>
    <property type="match status" value="1"/>
</dbReference>
<dbReference type="GO" id="GO:0050291">
    <property type="term" value="F:sphingosine N-acyltransferase activity"/>
    <property type="evidence" value="ECO:0000318"/>
    <property type="project" value="GO_Central"/>
</dbReference>
<dbReference type="AlphaFoldDB" id="A0A2C9VVC2"/>
<gene>
    <name evidence="8" type="ORF">MANES_05G115800v8</name>
</gene>
<dbReference type="OMA" id="DYWMAAA"/>
<accession>A0A2C9VVC2</accession>
<comment type="subcellular location">
    <subcellularLocation>
        <location evidence="1">Endoplasmic reticulum membrane</location>
        <topology evidence="1">Multi-pass membrane protein</topology>
    </subcellularLocation>
</comment>
<proteinExistence type="predicted"/>
<protein>
    <recommendedName>
        <fullName evidence="7">TLC domain-containing protein</fullName>
    </recommendedName>
</protein>
<feature type="transmembrane region" description="Helical" evidence="6">
    <location>
        <begin position="25"/>
        <end position="45"/>
    </location>
</feature>
<dbReference type="GO" id="GO:0005789">
    <property type="term" value="C:endoplasmic reticulum membrane"/>
    <property type="evidence" value="ECO:0007669"/>
    <property type="project" value="UniProtKB-SubCell"/>
</dbReference>
<feature type="transmembrane region" description="Helical" evidence="6">
    <location>
        <begin position="78"/>
        <end position="97"/>
    </location>
</feature>
<dbReference type="EMBL" id="CM004391">
    <property type="protein sequence ID" value="OAY50194.1"/>
    <property type="molecule type" value="Genomic_DNA"/>
</dbReference>
<keyword evidence="4 5" id="KW-0472">Membrane</keyword>
<dbReference type="PANTHER" id="PTHR12560:SF57">
    <property type="entry name" value="LAG1 LONGEVITY ASSURANCE HOMOLOG 3-LIKE"/>
    <property type="match status" value="1"/>
</dbReference>
<dbReference type="InterPro" id="IPR016439">
    <property type="entry name" value="Lag1/Lac1-like"/>
</dbReference>
<dbReference type="Pfam" id="PF03798">
    <property type="entry name" value="TRAM_LAG1_CLN8"/>
    <property type="match status" value="1"/>
</dbReference>
<evidence type="ECO:0000256" key="5">
    <source>
        <dbReference type="PROSITE-ProRule" id="PRU00205"/>
    </source>
</evidence>
<dbReference type="OrthoDB" id="537032at2759"/>
<evidence type="ECO:0000256" key="6">
    <source>
        <dbReference type="SAM" id="Phobius"/>
    </source>
</evidence>
<evidence type="ECO:0000256" key="2">
    <source>
        <dbReference type="ARBA" id="ARBA00022692"/>
    </source>
</evidence>
<feature type="transmembrane region" description="Helical" evidence="6">
    <location>
        <begin position="251"/>
        <end position="276"/>
    </location>
</feature>
<dbReference type="InterPro" id="IPR006634">
    <property type="entry name" value="TLC-dom"/>
</dbReference>
<dbReference type="PANTHER" id="PTHR12560">
    <property type="entry name" value="LONGEVITY ASSURANCE FACTOR 1 LAG1"/>
    <property type="match status" value="1"/>
</dbReference>
<sequence length="308" mass="36147">MGLLGTEDFTNWEFESYPVASDFKFVPFFALFFFSLRLFLDTYVFENLAKRLIFGKASASVDVGTHENRKKINKFKEAAWKFVYFLSAELFALYVSYHEPWFTNTKYFWVGPADQIWPDQKLKLKLKGLYMYAAGFYTYSIFALVFWETRRSDFLVSMAHHVATIILLVMSYVFRFARVGSIILALHDATDVFMEIAKMSRYSGYESISSIFFVGFVLAWTILRIIYFPFWVIRSTCYEVVLTLDMEKYTVVGPLCYYIFNTLLFSLVVFNIYWWFLMLGMVVKQIQAKGIVSDDVRSDSEGEDEHDD</sequence>
<dbReference type="Proteomes" id="UP000091857">
    <property type="component" value="Chromosome 5"/>
</dbReference>
<comment type="caution">
    <text evidence="8">The sequence shown here is derived from an EMBL/GenBank/DDBJ whole genome shotgun (WGS) entry which is preliminary data.</text>
</comment>
<evidence type="ECO:0000259" key="7">
    <source>
        <dbReference type="PROSITE" id="PS50922"/>
    </source>
</evidence>
<keyword evidence="9" id="KW-1185">Reference proteome</keyword>
<dbReference type="PROSITE" id="PS50922">
    <property type="entry name" value="TLC"/>
    <property type="match status" value="1"/>
</dbReference>